<evidence type="ECO:0000259" key="2">
    <source>
        <dbReference type="Pfam" id="PF20862"/>
    </source>
</evidence>
<dbReference type="RefSeq" id="WP_379751463.1">
    <property type="nucleotide sequence ID" value="NZ_JBHTCP010000052.1"/>
</dbReference>
<keyword evidence="4" id="KW-1185">Reference proteome</keyword>
<feature type="transmembrane region" description="Helical" evidence="1">
    <location>
        <begin position="76"/>
        <end position="94"/>
    </location>
</feature>
<accession>A0ABW2NUD1</accession>
<organism evidence="3 4">
    <name type="scientific">Fictibacillus iocasae</name>
    <dbReference type="NCBI Taxonomy" id="2715437"/>
    <lineage>
        <taxon>Bacteria</taxon>
        <taxon>Bacillati</taxon>
        <taxon>Bacillota</taxon>
        <taxon>Bacilli</taxon>
        <taxon>Bacillales</taxon>
        <taxon>Fictibacillaceae</taxon>
        <taxon>Fictibacillus</taxon>
    </lineage>
</organism>
<keyword evidence="1" id="KW-0472">Membrane</keyword>
<feature type="transmembrane region" description="Helical" evidence="1">
    <location>
        <begin position="39"/>
        <end position="64"/>
    </location>
</feature>
<evidence type="ECO:0000313" key="4">
    <source>
        <dbReference type="Proteomes" id="UP001596549"/>
    </source>
</evidence>
<dbReference type="InterPro" id="IPR049293">
    <property type="entry name" value="DUF6843"/>
</dbReference>
<feature type="transmembrane region" description="Helical" evidence="1">
    <location>
        <begin position="12"/>
        <end position="33"/>
    </location>
</feature>
<feature type="transmembrane region" description="Helical" evidence="1">
    <location>
        <begin position="128"/>
        <end position="150"/>
    </location>
</feature>
<name>A0ABW2NUD1_9BACL</name>
<dbReference type="Proteomes" id="UP001596549">
    <property type="component" value="Unassembled WGS sequence"/>
</dbReference>
<sequence length="299" mass="33453">MISKVFQKSITAVYVSLLLAGIFFVFELAALVLGKSESYYFGMSIIIGMYALVGNMIVGAPVSLLSDVLTKRANRYRFILAGVLHIVLAAATVFFLQWMAFYSLACGVLFFLVDEWRTRKNGARWRQINRAAIVNTIIILGVSALSYYGVYAIVDSEVLEEKTHQTYMIPEGYEGKVLIVHEMKGVPDPKIMDGYTVVEINALGYGTTPGPMSEGFIEDKYYYVAQDGKKTRIDETCINIDGSEGTQGDGYHYDSTVFYVTKSFCGKSFQEGQGETFYPEEMSLTEVLYHEGIVSEDEY</sequence>
<feature type="domain" description="DUF6843" evidence="2">
    <location>
        <begin position="161"/>
        <end position="269"/>
    </location>
</feature>
<dbReference type="EMBL" id="JBHTCP010000052">
    <property type="protein sequence ID" value="MFC7373482.1"/>
    <property type="molecule type" value="Genomic_DNA"/>
</dbReference>
<reference evidence="4" key="1">
    <citation type="journal article" date="2019" name="Int. J. Syst. Evol. Microbiol.">
        <title>The Global Catalogue of Microorganisms (GCM) 10K type strain sequencing project: providing services to taxonomists for standard genome sequencing and annotation.</title>
        <authorList>
            <consortium name="The Broad Institute Genomics Platform"/>
            <consortium name="The Broad Institute Genome Sequencing Center for Infectious Disease"/>
            <person name="Wu L."/>
            <person name="Ma J."/>
        </authorList>
    </citation>
    <scope>NUCLEOTIDE SEQUENCE [LARGE SCALE GENOMIC DNA]</scope>
    <source>
        <strain evidence="4">NBRC 106396</strain>
    </source>
</reference>
<dbReference type="Pfam" id="PF20862">
    <property type="entry name" value="DUF6843"/>
    <property type="match status" value="1"/>
</dbReference>
<evidence type="ECO:0000313" key="3">
    <source>
        <dbReference type="EMBL" id="MFC7373482.1"/>
    </source>
</evidence>
<proteinExistence type="predicted"/>
<evidence type="ECO:0000256" key="1">
    <source>
        <dbReference type="SAM" id="Phobius"/>
    </source>
</evidence>
<gene>
    <name evidence="3" type="ORF">ACFQPF_17715</name>
</gene>
<protein>
    <submittedName>
        <fullName evidence="3">DUF6843 domain-containing protein</fullName>
    </submittedName>
</protein>
<comment type="caution">
    <text evidence="3">The sequence shown here is derived from an EMBL/GenBank/DDBJ whole genome shotgun (WGS) entry which is preliminary data.</text>
</comment>
<keyword evidence="1" id="KW-0812">Transmembrane</keyword>
<keyword evidence="1" id="KW-1133">Transmembrane helix</keyword>